<keyword evidence="3 6" id="KW-1133">Transmembrane helix</keyword>
<evidence type="ECO:0000256" key="2">
    <source>
        <dbReference type="ARBA" id="ARBA00022692"/>
    </source>
</evidence>
<dbReference type="PANTHER" id="PTHR43908">
    <property type="entry name" value="AT29763P-RELATED"/>
    <property type="match status" value="1"/>
</dbReference>
<protein>
    <recommendedName>
        <fullName evidence="7">J domain-containing protein</fullName>
    </recommendedName>
</protein>
<dbReference type="Proteomes" id="UP000268162">
    <property type="component" value="Unassembled WGS sequence"/>
</dbReference>
<dbReference type="SMART" id="SM00271">
    <property type="entry name" value="DnaJ"/>
    <property type="match status" value="1"/>
</dbReference>
<dbReference type="Pfam" id="PF09320">
    <property type="entry name" value="DUF1977"/>
    <property type="match status" value="1"/>
</dbReference>
<dbReference type="PRINTS" id="PR00625">
    <property type="entry name" value="JDOMAIN"/>
</dbReference>
<dbReference type="InterPro" id="IPR051100">
    <property type="entry name" value="DnaJ_subfamily_B/C"/>
</dbReference>
<dbReference type="Gene3D" id="1.10.287.110">
    <property type="entry name" value="DnaJ domain"/>
    <property type="match status" value="1"/>
</dbReference>
<dbReference type="InterPro" id="IPR036869">
    <property type="entry name" value="J_dom_sf"/>
</dbReference>
<keyword evidence="2 6" id="KW-0812">Transmembrane</keyword>
<evidence type="ECO:0000313" key="8">
    <source>
        <dbReference type="EMBL" id="RKP33846.1"/>
    </source>
</evidence>
<sequence>MEHNKDEALRCIEIAKRHLAQGNLPGALKFTKKSIALYPTPTAETLLRRLESAASNGPSAAGESASAGNPTASSDRAYSSARTASASANLRQRGTGSNSEKQPTAGPPEREFTPDQAAAVQKIKACGEDLYAILSVDKGATDVEIKKSYRKLALQFHPDKNGAPGADEAFKSISRAFTILSDADKRAHYDRFGADTDSRMSGGGGGSHGPSFAQSGMYEQEVSPEELFNMFFGGGPAGAGGNAFFASSFGPNVRFQQFGGRPARGAFRRPGQAAAAGRDNSITSTLFALLPLLFVLLPLLTSLLSSVFYTFSSSYSPPEPDFAFQPTRQLPTERITREHAIPYYVNSRDFAAAFDSNPRRLNQFERSIQIHFVKHLQHLCQREIDLKREAIYRAQGWLGLSIDEEKLRKAQEMPLPSCDRLNEMRRSG</sequence>
<feature type="domain" description="J" evidence="7">
    <location>
        <begin position="129"/>
        <end position="193"/>
    </location>
</feature>
<dbReference type="PANTHER" id="PTHR43908:SF3">
    <property type="entry name" value="AT29763P-RELATED"/>
    <property type="match status" value="1"/>
</dbReference>
<feature type="region of interest" description="Disordered" evidence="5">
    <location>
        <begin position="52"/>
        <end position="115"/>
    </location>
</feature>
<dbReference type="AlphaFoldDB" id="A0A4P9ZKN8"/>
<dbReference type="GO" id="GO:0030544">
    <property type="term" value="F:Hsp70 protein binding"/>
    <property type="evidence" value="ECO:0007669"/>
    <property type="project" value="TreeGrafter"/>
</dbReference>
<evidence type="ECO:0000256" key="5">
    <source>
        <dbReference type="SAM" id="MobiDB-lite"/>
    </source>
</evidence>
<feature type="transmembrane region" description="Helical" evidence="6">
    <location>
        <begin position="286"/>
        <end position="311"/>
    </location>
</feature>
<dbReference type="Pfam" id="PF00226">
    <property type="entry name" value="DnaJ"/>
    <property type="match status" value="1"/>
</dbReference>
<evidence type="ECO:0000313" key="9">
    <source>
        <dbReference type="Proteomes" id="UP000268162"/>
    </source>
</evidence>
<evidence type="ECO:0000256" key="4">
    <source>
        <dbReference type="ARBA" id="ARBA00023136"/>
    </source>
</evidence>
<evidence type="ECO:0000256" key="6">
    <source>
        <dbReference type="SAM" id="Phobius"/>
    </source>
</evidence>
<evidence type="ECO:0000256" key="1">
    <source>
        <dbReference type="ARBA" id="ARBA00004167"/>
    </source>
</evidence>
<dbReference type="PROSITE" id="PS50076">
    <property type="entry name" value="DNAJ_2"/>
    <property type="match status" value="1"/>
</dbReference>
<evidence type="ECO:0000259" key="7">
    <source>
        <dbReference type="PROSITE" id="PS50076"/>
    </source>
</evidence>
<dbReference type="EMBL" id="ML003519">
    <property type="protein sequence ID" value="RKP33846.1"/>
    <property type="molecule type" value="Genomic_DNA"/>
</dbReference>
<dbReference type="STRING" id="215637.A0A4P9ZKN8"/>
<keyword evidence="9" id="KW-1185">Reference proteome</keyword>
<dbReference type="FunFam" id="1.10.287.110:FF:000070">
    <property type="entry name" value="Endoplasmic reticulum protein, putative"/>
    <property type="match status" value="1"/>
</dbReference>
<dbReference type="InterPro" id="IPR015399">
    <property type="entry name" value="DUF1977_DnaJ-like"/>
</dbReference>
<reference evidence="9" key="1">
    <citation type="journal article" date="2018" name="Nat. Microbiol.">
        <title>Leveraging single-cell genomics to expand the fungal tree of life.</title>
        <authorList>
            <person name="Ahrendt S.R."/>
            <person name="Quandt C.A."/>
            <person name="Ciobanu D."/>
            <person name="Clum A."/>
            <person name="Salamov A."/>
            <person name="Andreopoulos B."/>
            <person name="Cheng J.F."/>
            <person name="Woyke T."/>
            <person name="Pelin A."/>
            <person name="Henrissat B."/>
            <person name="Reynolds N.K."/>
            <person name="Benny G.L."/>
            <person name="Smith M.E."/>
            <person name="James T.Y."/>
            <person name="Grigoriev I.V."/>
        </authorList>
    </citation>
    <scope>NUCLEOTIDE SEQUENCE [LARGE SCALE GENOMIC DNA]</scope>
    <source>
        <strain evidence="9">RSA 468</strain>
    </source>
</reference>
<dbReference type="GO" id="GO:0071218">
    <property type="term" value="P:cellular response to misfolded protein"/>
    <property type="evidence" value="ECO:0007669"/>
    <property type="project" value="TreeGrafter"/>
</dbReference>
<organism evidence="8 9">
    <name type="scientific">Dimargaris cristalligena</name>
    <dbReference type="NCBI Taxonomy" id="215637"/>
    <lineage>
        <taxon>Eukaryota</taxon>
        <taxon>Fungi</taxon>
        <taxon>Fungi incertae sedis</taxon>
        <taxon>Zoopagomycota</taxon>
        <taxon>Kickxellomycotina</taxon>
        <taxon>Dimargaritomycetes</taxon>
        <taxon>Dimargaritales</taxon>
        <taxon>Dimargaritaceae</taxon>
        <taxon>Dimargaris</taxon>
    </lineage>
</organism>
<dbReference type="InterPro" id="IPR001623">
    <property type="entry name" value="DnaJ_domain"/>
</dbReference>
<gene>
    <name evidence="8" type="ORF">BJ085DRAFT_38073</name>
</gene>
<name>A0A4P9ZKN8_9FUNG</name>
<dbReference type="CDD" id="cd06257">
    <property type="entry name" value="DnaJ"/>
    <property type="match status" value="1"/>
</dbReference>
<dbReference type="SUPFAM" id="SSF46565">
    <property type="entry name" value="Chaperone J-domain"/>
    <property type="match status" value="1"/>
</dbReference>
<dbReference type="GO" id="GO:0005789">
    <property type="term" value="C:endoplasmic reticulum membrane"/>
    <property type="evidence" value="ECO:0007669"/>
    <property type="project" value="TreeGrafter"/>
</dbReference>
<feature type="compositionally biased region" description="Low complexity" evidence="5">
    <location>
        <begin position="52"/>
        <end position="88"/>
    </location>
</feature>
<accession>A0A4P9ZKN8</accession>
<keyword evidence="4 6" id="KW-0472">Membrane</keyword>
<evidence type="ECO:0000256" key="3">
    <source>
        <dbReference type="ARBA" id="ARBA00022989"/>
    </source>
</evidence>
<comment type="subcellular location">
    <subcellularLocation>
        <location evidence="1">Membrane</location>
        <topology evidence="1">Single-pass membrane protein</topology>
    </subcellularLocation>
</comment>
<proteinExistence type="predicted"/>
<feature type="compositionally biased region" description="Polar residues" evidence="5">
    <location>
        <begin position="89"/>
        <end position="102"/>
    </location>
</feature>